<dbReference type="SMART" id="SM00423">
    <property type="entry name" value="PSI"/>
    <property type="match status" value="2"/>
</dbReference>
<dbReference type="OrthoDB" id="125363at2759"/>
<dbReference type="InterPro" id="IPR001627">
    <property type="entry name" value="Semap_dom"/>
</dbReference>
<sequence length="611" mass="67358">MLANSTSQEIAPNTVNGTVVAFVTPASMPSSDEKVLFVGTSKGKWQDFDGVPTISSRQLPRNSSDGNLLEIVKNTEGFGTSSKQLFPPEDATNPTGFNIEYVYGFSHRGFSYFIANQPIDEQRISPENYTKIVQICQKDRKYNSYIELPLNCTHNGNKYNLAQGAYVMEISSTEGLQGFVDGEAVLFVTFSKAIPNTMSPSAESAVCMYPVRSIMQKFFDRRISCFSGQTAWTDIRWWEPLSCRASKPLIAQMEAEGPEYCTTIDFIQPIGGVEGYDSEAVYTDSSGLTSITATNHDNDTIIFLGNSNGQLKKLRVMSASQASLYEEKSIDPGSAVTQNGLQFSTDHEFLYVMTQRKIIKVPVAECEQYTDCESCLNVGDGVGDPYCGWCTLQPNCTRRRESQCAGSRSTTSLRWVNSNNRCPLIKQVTPPNTPRTETKNIILDVLNLPRPVEVGSLEYMCVFGDFQPTSAVEVYDPVESVSKVNCSTPSNIGTTEAALTVDLGLLCSNTNSIVASTQFDFFDCQSFLSCTECVQNDFNCNWCIFENSCKRNSEPCDQDGTVYSQSSSDSNVKGREYCPHILEDNLPILIPAGVTIPFIVKAANLPEVEVS</sequence>
<dbReference type="PROSITE" id="PS51004">
    <property type="entry name" value="SEMA"/>
    <property type="match status" value="1"/>
</dbReference>
<dbReference type="InterPro" id="IPR016201">
    <property type="entry name" value="PSI"/>
</dbReference>
<evidence type="ECO:0000256" key="4">
    <source>
        <dbReference type="ARBA" id="ARBA00023180"/>
    </source>
</evidence>
<gene>
    <name evidence="7" type="ORF">BSL78_05104</name>
</gene>
<name>A0A2G8LCH3_STIJA</name>
<comment type="caution">
    <text evidence="7">The sequence shown here is derived from an EMBL/GenBank/DDBJ whole genome shotgun (WGS) entry which is preliminary data.</text>
</comment>
<dbReference type="InterPro" id="IPR036352">
    <property type="entry name" value="Semap_dom_sf"/>
</dbReference>
<dbReference type="EMBL" id="MRZV01000127">
    <property type="protein sequence ID" value="PIK57959.1"/>
    <property type="molecule type" value="Genomic_DNA"/>
</dbReference>
<evidence type="ECO:0000259" key="6">
    <source>
        <dbReference type="PROSITE" id="PS51004"/>
    </source>
</evidence>
<dbReference type="AlphaFoldDB" id="A0A2G8LCH3"/>
<dbReference type="STRING" id="307972.A0A2G8LCH3"/>
<dbReference type="InterPro" id="IPR041019">
    <property type="entry name" value="TIG1_plexin"/>
</dbReference>
<keyword evidence="4" id="KW-0325">Glycoprotein</keyword>
<dbReference type="Gene3D" id="2.130.10.10">
    <property type="entry name" value="YVTN repeat-like/Quinoprotein amine dehydrogenase"/>
    <property type="match status" value="1"/>
</dbReference>
<dbReference type="Proteomes" id="UP000230750">
    <property type="component" value="Unassembled WGS sequence"/>
</dbReference>
<dbReference type="Gene3D" id="2.60.40.10">
    <property type="entry name" value="Immunoglobulins"/>
    <property type="match status" value="2"/>
</dbReference>
<protein>
    <submittedName>
        <fullName evidence="7">Putative plexin-A2</fullName>
    </submittedName>
</protein>
<dbReference type="InterPro" id="IPR031148">
    <property type="entry name" value="Plexin"/>
</dbReference>
<evidence type="ECO:0000256" key="2">
    <source>
        <dbReference type="ARBA" id="ARBA00023136"/>
    </source>
</evidence>
<keyword evidence="8" id="KW-1185">Reference proteome</keyword>
<keyword evidence="2" id="KW-0472">Membrane</keyword>
<dbReference type="Pfam" id="PF17960">
    <property type="entry name" value="TIG_plexin"/>
    <property type="match status" value="1"/>
</dbReference>
<dbReference type="Pfam" id="PF01403">
    <property type="entry name" value="Sema"/>
    <property type="match status" value="1"/>
</dbReference>
<dbReference type="SUPFAM" id="SSF101912">
    <property type="entry name" value="Sema domain"/>
    <property type="match status" value="1"/>
</dbReference>
<reference evidence="7 8" key="1">
    <citation type="journal article" date="2017" name="PLoS Biol.">
        <title>The sea cucumber genome provides insights into morphological evolution and visceral regeneration.</title>
        <authorList>
            <person name="Zhang X."/>
            <person name="Sun L."/>
            <person name="Yuan J."/>
            <person name="Sun Y."/>
            <person name="Gao Y."/>
            <person name="Zhang L."/>
            <person name="Li S."/>
            <person name="Dai H."/>
            <person name="Hamel J.F."/>
            <person name="Liu C."/>
            <person name="Yu Y."/>
            <person name="Liu S."/>
            <person name="Lin W."/>
            <person name="Guo K."/>
            <person name="Jin S."/>
            <person name="Xu P."/>
            <person name="Storey K.B."/>
            <person name="Huan P."/>
            <person name="Zhang T."/>
            <person name="Zhou Y."/>
            <person name="Zhang J."/>
            <person name="Lin C."/>
            <person name="Li X."/>
            <person name="Xing L."/>
            <person name="Huo D."/>
            <person name="Sun M."/>
            <person name="Wang L."/>
            <person name="Mercier A."/>
            <person name="Li F."/>
            <person name="Yang H."/>
            <person name="Xiang J."/>
        </authorList>
    </citation>
    <scope>NUCLEOTIDE SEQUENCE [LARGE SCALE GENOMIC DNA]</scope>
    <source>
        <strain evidence="7">Shaxun</strain>
        <tissue evidence="7">Muscle</tissue>
    </source>
</reference>
<dbReference type="GO" id="GO:0017154">
    <property type="term" value="F:semaphorin receptor activity"/>
    <property type="evidence" value="ECO:0007669"/>
    <property type="project" value="InterPro"/>
</dbReference>
<dbReference type="CDD" id="cd11236">
    <property type="entry name" value="Sema_plexin_like"/>
    <property type="match status" value="1"/>
</dbReference>
<comment type="subcellular location">
    <subcellularLocation>
        <location evidence="1">Membrane</location>
    </subcellularLocation>
</comment>
<comment type="caution">
    <text evidence="5">Lacks conserved residue(s) required for the propagation of feature annotation.</text>
</comment>
<dbReference type="InterPro" id="IPR015943">
    <property type="entry name" value="WD40/YVTN_repeat-like_dom_sf"/>
</dbReference>
<dbReference type="GO" id="GO:0030334">
    <property type="term" value="P:regulation of cell migration"/>
    <property type="evidence" value="ECO:0007669"/>
    <property type="project" value="TreeGrafter"/>
</dbReference>
<dbReference type="PANTHER" id="PTHR22625:SF70">
    <property type="entry name" value="PLEXIN A, ISOFORM A"/>
    <property type="match status" value="1"/>
</dbReference>
<evidence type="ECO:0000256" key="5">
    <source>
        <dbReference type="PROSITE-ProRule" id="PRU00352"/>
    </source>
</evidence>
<dbReference type="PANTHER" id="PTHR22625">
    <property type="entry name" value="PLEXIN"/>
    <property type="match status" value="1"/>
</dbReference>
<dbReference type="SUPFAM" id="SSF103575">
    <property type="entry name" value="Plexin repeat"/>
    <property type="match status" value="1"/>
</dbReference>
<dbReference type="GO" id="GO:0005886">
    <property type="term" value="C:plasma membrane"/>
    <property type="evidence" value="ECO:0007669"/>
    <property type="project" value="TreeGrafter"/>
</dbReference>
<evidence type="ECO:0000313" key="8">
    <source>
        <dbReference type="Proteomes" id="UP000230750"/>
    </source>
</evidence>
<dbReference type="GO" id="GO:0002116">
    <property type="term" value="C:semaphorin receptor complex"/>
    <property type="evidence" value="ECO:0007669"/>
    <property type="project" value="TreeGrafter"/>
</dbReference>
<accession>A0A2G8LCH3</accession>
<dbReference type="SMART" id="SM00630">
    <property type="entry name" value="Sema"/>
    <property type="match status" value="1"/>
</dbReference>
<dbReference type="Pfam" id="PF01437">
    <property type="entry name" value="PSI"/>
    <property type="match status" value="1"/>
</dbReference>
<dbReference type="InterPro" id="IPR002165">
    <property type="entry name" value="Plexin_repeat"/>
</dbReference>
<dbReference type="InterPro" id="IPR013783">
    <property type="entry name" value="Ig-like_fold"/>
</dbReference>
<evidence type="ECO:0000256" key="1">
    <source>
        <dbReference type="ARBA" id="ARBA00004370"/>
    </source>
</evidence>
<feature type="domain" description="Sema" evidence="6">
    <location>
        <begin position="1"/>
        <end position="363"/>
    </location>
</feature>
<evidence type="ECO:0000313" key="7">
    <source>
        <dbReference type="EMBL" id="PIK57959.1"/>
    </source>
</evidence>
<evidence type="ECO:0000256" key="3">
    <source>
        <dbReference type="ARBA" id="ARBA00023157"/>
    </source>
</evidence>
<keyword evidence="3" id="KW-1015">Disulfide bond</keyword>
<organism evidence="7 8">
    <name type="scientific">Stichopus japonicus</name>
    <name type="common">Sea cucumber</name>
    <dbReference type="NCBI Taxonomy" id="307972"/>
    <lineage>
        <taxon>Eukaryota</taxon>
        <taxon>Metazoa</taxon>
        <taxon>Echinodermata</taxon>
        <taxon>Eleutherozoa</taxon>
        <taxon>Echinozoa</taxon>
        <taxon>Holothuroidea</taxon>
        <taxon>Aspidochirotacea</taxon>
        <taxon>Aspidochirotida</taxon>
        <taxon>Stichopodidae</taxon>
        <taxon>Apostichopus</taxon>
    </lineage>
</organism>
<proteinExistence type="predicted"/>